<evidence type="ECO:0000313" key="1">
    <source>
        <dbReference type="EMBL" id="ATA87915.1"/>
    </source>
</evidence>
<dbReference type="RefSeq" id="WP_095911101.1">
    <property type="nucleotide sequence ID" value="NZ_CP022386.1"/>
</dbReference>
<sequence>MARPIITGRVLDYQGNPIEKCQVGEVFTDKKGYFRLPEKRYHEFTFIGFEAPPVYISEEVKKEGYEPDVIVMMSRYGGGNRRGTLWPANDIYLKRIGEKITLKEVLDNTEREVIYTKEGQLMGFLCTDTGDIPATLRLNDRWKMFDSIKKAVYYQQRRAYYVATKMLFDKGELCFSEYLDDEMIRDTTYYGRYEFLSDSIVQIEMNHPKIKRKYRAEDFDRYFFSLQPIE</sequence>
<dbReference type="AlphaFoldDB" id="A0A250FU10"/>
<protein>
    <submittedName>
        <fullName evidence="1">Uncharacterized protein</fullName>
    </submittedName>
</protein>
<dbReference type="GeneID" id="84809397"/>
<accession>A0A250FU10</accession>
<reference evidence="2" key="1">
    <citation type="submission" date="2017-06" db="EMBL/GenBank/DDBJ databases">
        <title>Capnocytophaga spp. assemblies.</title>
        <authorList>
            <person name="Gulvik C.A."/>
        </authorList>
    </citation>
    <scope>NUCLEOTIDE SEQUENCE [LARGE SCALE GENOMIC DNA]</scope>
    <source>
        <strain evidence="2">H1496</strain>
    </source>
</reference>
<dbReference type="EMBL" id="CP022386">
    <property type="protein sequence ID" value="ATA87915.1"/>
    <property type="molecule type" value="Genomic_DNA"/>
</dbReference>
<organism evidence="1 2">
    <name type="scientific">Capnocytophaga gingivalis</name>
    <dbReference type="NCBI Taxonomy" id="1017"/>
    <lineage>
        <taxon>Bacteria</taxon>
        <taxon>Pseudomonadati</taxon>
        <taxon>Bacteroidota</taxon>
        <taxon>Flavobacteriia</taxon>
        <taxon>Flavobacteriales</taxon>
        <taxon>Flavobacteriaceae</taxon>
        <taxon>Capnocytophaga</taxon>
    </lineage>
</organism>
<dbReference type="OrthoDB" id="706421at2"/>
<dbReference type="KEGG" id="cgh:CGC50_12705"/>
<gene>
    <name evidence="1" type="ORF">CGC50_12705</name>
</gene>
<evidence type="ECO:0000313" key="2">
    <source>
        <dbReference type="Proteomes" id="UP000217250"/>
    </source>
</evidence>
<name>A0A250FU10_9FLAO</name>
<dbReference type="Proteomes" id="UP000217250">
    <property type="component" value="Chromosome"/>
</dbReference>
<proteinExistence type="predicted"/>